<evidence type="ECO:0000313" key="3">
    <source>
        <dbReference type="EMBL" id="EEH57049.1"/>
    </source>
</evidence>
<dbReference type="GO" id="GO:0003677">
    <property type="term" value="F:DNA binding"/>
    <property type="evidence" value="ECO:0007669"/>
    <property type="project" value="InterPro"/>
</dbReference>
<feature type="region of interest" description="Disordered" evidence="2">
    <location>
        <begin position="52"/>
        <end position="98"/>
    </location>
</feature>
<evidence type="ECO:0000313" key="4">
    <source>
        <dbReference type="Proteomes" id="UP000001876"/>
    </source>
</evidence>
<feature type="compositionally biased region" description="Basic and acidic residues" evidence="2">
    <location>
        <begin position="75"/>
        <end position="90"/>
    </location>
</feature>
<dbReference type="GO" id="GO:0015074">
    <property type="term" value="P:DNA integration"/>
    <property type="evidence" value="ECO:0007669"/>
    <property type="project" value="InterPro"/>
</dbReference>
<organism evidence="4">
    <name type="scientific">Micromonas pusilla (strain CCMP1545)</name>
    <name type="common">Picoplanktonic green alga</name>
    <dbReference type="NCBI Taxonomy" id="564608"/>
    <lineage>
        <taxon>Eukaryota</taxon>
        <taxon>Viridiplantae</taxon>
        <taxon>Chlorophyta</taxon>
        <taxon>Mamiellophyceae</taxon>
        <taxon>Mamiellales</taxon>
        <taxon>Mamiellaceae</taxon>
        <taxon>Micromonas</taxon>
    </lineage>
</organism>
<evidence type="ECO:0000256" key="2">
    <source>
        <dbReference type="SAM" id="MobiDB-lite"/>
    </source>
</evidence>
<reference evidence="3 4" key="1">
    <citation type="journal article" date="2009" name="Science">
        <title>Green evolution and dynamic adaptations revealed by genomes of the marine picoeukaryotes Micromonas.</title>
        <authorList>
            <person name="Worden A.Z."/>
            <person name="Lee J.H."/>
            <person name="Mock T."/>
            <person name="Rouze P."/>
            <person name="Simmons M.P."/>
            <person name="Aerts A.L."/>
            <person name="Allen A.E."/>
            <person name="Cuvelier M.L."/>
            <person name="Derelle E."/>
            <person name="Everett M.V."/>
            <person name="Foulon E."/>
            <person name="Grimwood J."/>
            <person name="Gundlach H."/>
            <person name="Henrissat B."/>
            <person name="Napoli C."/>
            <person name="McDonald S.M."/>
            <person name="Parker M.S."/>
            <person name="Rombauts S."/>
            <person name="Salamov A."/>
            <person name="Von Dassow P."/>
            <person name="Badger J.H."/>
            <person name="Coutinho P.M."/>
            <person name="Demir E."/>
            <person name="Dubchak I."/>
            <person name="Gentemann C."/>
            <person name="Eikrem W."/>
            <person name="Gready J.E."/>
            <person name="John U."/>
            <person name="Lanier W."/>
            <person name="Lindquist E.A."/>
            <person name="Lucas S."/>
            <person name="Mayer K.F."/>
            <person name="Moreau H."/>
            <person name="Not F."/>
            <person name="Otillar R."/>
            <person name="Panaud O."/>
            <person name="Pangilinan J."/>
            <person name="Paulsen I."/>
            <person name="Piegu B."/>
            <person name="Poliakov A."/>
            <person name="Robbens S."/>
            <person name="Schmutz J."/>
            <person name="Toulza E."/>
            <person name="Wyss T."/>
            <person name="Zelensky A."/>
            <person name="Zhou K."/>
            <person name="Armbrust E.V."/>
            <person name="Bhattacharya D."/>
            <person name="Goodenough U.W."/>
            <person name="Van de Peer Y."/>
            <person name="Grigoriev I.V."/>
        </authorList>
    </citation>
    <scope>NUCLEOTIDE SEQUENCE [LARGE SCALE GENOMIC DNA]</scope>
    <source>
        <strain evidence="3 4">CCMP1545</strain>
    </source>
</reference>
<dbReference type="InterPro" id="IPR013762">
    <property type="entry name" value="Integrase-like_cat_sf"/>
</dbReference>
<dbReference type="KEGG" id="mpp:MICPUCDRAFT_58291"/>
<keyword evidence="1" id="KW-0233">DNA recombination</keyword>
<feature type="region of interest" description="Disordered" evidence="2">
    <location>
        <begin position="125"/>
        <end position="144"/>
    </location>
</feature>
<feature type="compositionally biased region" description="Basic and acidic residues" evidence="2">
    <location>
        <begin position="127"/>
        <end position="141"/>
    </location>
</feature>
<dbReference type="GO" id="GO:0006310">
    <property type="term" value="P:DNA recombination"/>
    <property type="evidence" value="ECO:0007669"/>
    <property type="project" value="UniProtKB-KW"/>
</dbReference>
<name>C1MRZ9_MICPC</name>
<dbReference type="GeneID" id="9684404"/>
<dbReference type="Proteomes" id="UP000001876">
    <property type="component" value="Unassembled WGS sequence"/>
</dbReference>
<evidence type="ECO:0000256" key="1">
    <source>
        <dbReference type="ARBA" id="ARBA00023172"/>
    </source>
</evidence>
<dbReference type="RefSeq" id="XP_003058594.1">
    <property type="nucleotide sequence ID" value="XM_003058548.1"/>
</dbReference>
<proteinExistence type="predicted"/>
<dbReference type="Gene3D" id="1.10.443.10">
    <property type="entry name" value="Intergrase catalytic core"/>
    <property type="match status" value="1"/>
</dbReference>
<gene>
    <name evidence="3" type="ORF">MICPUCDRAFT_58291</name>
</gene>
<dbReference type="AlphaFoldDB" id="C1MRZ9"/>
<dbReference type="InterPro" id="IPR011010">
    <property type="entry name" value="DNA_brk_join_enz"/>
</dbReference>
<accession>C1MRZ9</accession>
<protein>
    <submittedName>
        <fullName evidence="3">Predicted protein</fullName>
    </submittedName>
</protein>
<keyword evidence="4" id="KW-1185">Reference proteome</keyword>
<dbReference type="EMBL" id="GG663739">
    <property type="protein sequence ID" value="EEH57049.1"/>
    <property type="molecule type" value="Genomic_DNA"/>
</dbReference>
<dbReference type="OrthoDB" id="495402at2759"/>
<sequence length="705" mass="76717">MRRLLTVAARRGANRAIAWTRPPSDASSFAASAGLARRLGASDGGDRQLLSRRASTSASGPPPARGKANATAAAEARRPESEAKAEEAAEAKANATTNADANADANANANADANADATATAAAATKSARDVRRGGPIDEARSGQIVTAHGNAEAVRVTSRLQGGAKQTPYRLRRDLMSDELSRELEDFVKFLTARRLGSVDAPIREVTARKYVDHVLGVFGWMHHHGGRGRYPIEELTSMKLIFPTKERKSGLSPSSLSAHTSLSIPARVAFQLRLTPFNSTPTFACMERPSAALAFDHLQWLANERKCSANYELFTLRALVAAAKFCHGGDDAENDGFAKPYADVPLVGQLRKISKGASCPSRAPDPVRFPRDRGLSLPAVDVDSLRPSPLAFNPDAHTSTPAFQLQLTPMNSTPMFARMERRPSETMKRADRATPTSDARKKWLAWDQFVAVVDRLREECAPRLASGAKRPARAVAWAYQRYLILGMLSCVPDRGRTFRELQIGRTLFKEDAERVVEVLGEDGETVANADGGAAAGGDPHGGLIDYRWVIRQGPDDYKTGHVYGVRPPMVIHPKFYPALEAFIETHRAALNPKHDYLFTSRFGGEPLTDAGLHRIVTTATFRHTGKRTNPHLIRDMIITHLRGTDASERELEALAIYMGHSMAMQKGTYDRRTKEQKVAPAIDLLERAWSGGGGVKRGGATAK</sequence>
<dbReference type="SUPFAM" id="SSF56349">
    <property type="entry name" value="DNA breaking-rejoining enzymes"/>
    <property type="match status" value="1"/>
</dbReference>